<accession>A0A1E3G147</accession>
<organism evidence="2 3">
    <name type="scientific">Fervidobacterium thailandense</name>
    <dbReference type="NCBI Taxonomy" id="1008305"/>
    <lineage>
        <taxon>Bacteria</taxon>
        <taxon>Thermotogati</taxon>
        <taxon>Thermotogota</taxon>
        <taxon>Thermotogae</taxon>
        <taxon>Thermotogales</taxon>
        <taxon>Fervidobacteriaceae</taxon>
        <taxon>Fervidobacterium</taxon>
    </lineage>
</organism>
<dbReference type="STRING" id="1008305.A4H02_08100"/>
<evidence type="ECO:0000313" key="3">
    <source>
        <dbReference type="Proteomes" id="UP000094570"/>
    </source>
</evidence>
<dbReference type="Gene3D" id="3.40.50.620">
    <property type="entry name" value="HUPs"/>
    <property type="match status" value="1"/>
</dbReference>
<dbReference type="CDD" id="cd01714">
    <property type="entry name" value="ETF_beta"/>
    <property type="match status" value="1"/>
</dbReference>
<sequence>MEIIVFAKQVPDTTEIKVDPVKGTLIRDGVPSIMNPEDKNALELALTLKDNFGAKVKVVTMGPPPAEEILREAYAMGADECYLVTDPLFAGADTWVTSLILSRVAKTIGFDVILCGRQAIDGDTAQVGMEIAEHLGIPVVAYAVEVSYNGEYFKVKRELDDVYEVILVKPPCLITCTRDLNAPRYMNLYGIFEAFKKEIKVINNDILKFEKTEVGLIGSPTKVRRTFTKGPKGEGRVFQGNLDEAVDEFLRIVEKVRA</sequence>
<proteinExistence type="predicted"/>
<dbReference type="SUPFAM" id="SSF52402">
    <property type="entry name" value="Adenine nucleotide alpha hydrolases-like"/>
    <property type="match status" value="1"/>
</dbReference>
<dbReference type="InterPro" id="IPR014730">
    <property type="entry name" value="ETF_a/b_N"/>
</dbReference>
<dbReference type="GO" id="GO:0009055">
    <property type="term" value="F:electron transfer activity"/>
    <property type="evidence" value="ECO:0007669"/>
    <property type="project" value="InterPro"/>
</dbReference>
<dbReference type="InterPro" id="IPR033948">
    <property type="entry name" value="ETF_beta_N"/>
</dbReference>
<dbReference type="InterPro" id="IPR014729">
    <property type="entry name" value="Rossmann-like_a/b/a_fold"/>
</dbReference>
<dbReference type="PIRSF" id="PIRSF000090">
    <property type="entry name" value="Beta-ETF"/>
    <property type="match status" value="1"/>
</dbReference>
<evidence type="ECO:0000313" key="2">
    <source>
        <dbReference type="EMBL" id="ODN29957.1"/>
    </source>
</evidence>
<dbReference type="RefSeq" id="WP_069293676.1">
    <property type="nucleotide sequence ID" value="NZ_CP140110.1"/>
</dbReference>
<dbReference type="OrthoDB" id="9804960at2"/>
<keyword evidence="3" id="KW-1185">Reference proteome</keyword>
<name>A0A1E3G147_9BACT</name>
<feature type="domain" description="Electron transfer flavoprotein alpha/beta-subunit N-terminal" evidence="1">
    <location>
        <begin position="22"/>
        <end position="211"/>
    </location>
</feature>
<dbReference type="InterPro" id="IPR012255">
    <property type="entry name" value="ETF_b"/>
</dbReference>
<dbReference type="PANTHER" id="PTHR21294">
    <property type="entry name" value="ELECTRON TRANSFER FLAVOPROTEIN BETA-SUBUNIT"/>
    <property type="match status" value="1"/>
</dbReference>
<evidence type="ECO:0000259" key="1">
    <source>
        <dbReference type="SMART" id="SM00893"/>
    </source>
</evidence>
<reference evidence="3" key="1">
    <citation type="submission" date="2016-04" db="EMBL/GenBank/DDBJ databases">
        <title>The genome sequence project of a novel Fervidobacterium isolate from a hot spring in Thailand.</title>
        <authorList>
            <person name="Gonzalez J.M."/>
            <person name="Cuecas A."/>
            <person name="Kanoksilapatham W."/>
        </authorList>
    </citation>
    <scope>NUCLEOTIDE SEQUENCE [LARGE SCALE GENOMIC DNA]</scope>
    <source>
        <strain evidence="3">FC2004</strain>
    </source>
</reference>
<dbReference type="PANTHER" id="PTHR21294:SF17">
    <property type="entry name" value="PROTEIN FIXA"/>
    <property type="match status" value="1"/>
</dbReference>
<comment type="caution">
    <text evidence="2">The sequence shown here is derived from an EMBL/GenBank/DDBJ whole genome shotgun (WGS) entry which is preliminary data.</text>
</comment>
<dbReference type="Proteomes" id="UP000094570">
    <property type="component" value="Unassembled WGS sequence"/>
</dbReference>
<dbReference type="AlphaFoldDB" id="A0A1E3G147"/>
<dbReference type="EMBL" id="LWAF01000014">
    <property type="protein sequence ID" value="ODN29957.1"/>
    <property type="molecule type" value="Genomic_DNA"/>
</dbReference>
<gene>
    <name evidence="2" type="ORF">A4H02_08100</name>
</gene>
<dbReference type="SMART" id="SM00893">
    <property type="entry name" value="ETF"/>
    <property type="match status" value="1"/>
</dbReference>
<dbReference type="Pfam" id="PF01012">
    <property type="entry name" value="ETF"/>
    <property type="match status" value="1"/>
</dbReference>
<protein>
    <submittedName>
        <fullName evidence="2">Electron transfer flavoprotein subunit beta</fullName>
    </submittedName>
</protein>